<dbReference type="InterPro" id="IPR010982">
    <property type="entry name" value="Lambda_DNA-bd_dom_sf"/>
</dbReference>
<protein>
    <submittedName>
        <fullName evidence="1">Uncharacterized protein</fullName>
    </submittedName>
</protein>
<comment type="caution">
    <text evidence="1">The sequence shown here is derived from an EMBL/GenBank/DDBJ whole genome shotgun (WGS) entry which is preliminary data.</text>
</comment>
<dbReference type="Proteomes" id="UP000220226">
    <property type="component" value="Unassembled WGS sequence"/>
</dbReference>
<dbReference type="CDD" id="cd00093">
    <property type="entry name" value="HTH_XRE"/>
    <property type="match status" value="1"/>
</dbReference>
<accession>A0A2B2EFT5</accession>
<gene>
    <name evidence="1" type="ORF">CN290_28850</name>
</gene>
<dbReference type="EMBL" id="NTQT01000046">
    <property type="protein sequence ID" value="PFC69883.1"/>
    <property type="molecule type" value="Genomic_DNA"/>
</dbReference>
<proteinExistence type="predicted"/>
<sequence length="565" mass="66335">MDNLLQMFRDALLISEPIYKTNELVWNKWNAYFKDVENNNNKVLTSPHASPSFTALVSWLEKKEESGTTLVQIYAKIDSYKEEIYKEIEGFIEKEFQNVASSSSIILENDQNIEETNIVNHEDYYEVNNSAVYYKLRDGIAKNQFEEDDSTKVLQYPIETKSSNGMAQLSSHKDEDLRLTNIEEAARWNTLVDDVMSNMDDLTADCLDAITIQWINEAKSPDEFIDFSYEQVLEMCNIPKTVVKNKEYYRAEDKIKIAKRIAALASIFIYLNDENEVVVLNDRDDEGERLELKREVVKRLFVLDSVVLWRHSVTNEYMGIESCRIKPGSFLTNYLYGSNNTTALLSKKALEYNSYRHKYHKRLIRYLTWQWRIRQMYSSLKKPYSIGGDKGLLAVMDIPKDWKPNRIKEQLENVLMDLENEKVISHWEYSDPLDEQQIGKRNWFKNYYTNLGITILPPEEMLQSMDRVIGKKSIEEPQEQLPEVTVVKEIKKTVESVEQIEKKIRDQILKVHNEKKVSIREIADEISISPSTLSRFCNYKTKRLSKKALEKLTKWCERQEILEKM</sequence>
<evidence type="ECO:0000313" key="1">
    <source>
        <dbReference type="EMBL" id="PFC69883.1"/>
    </source>
</evidence>
<dbReference type="RefSeq" id="WP_097952972.1">
    <property type="nucleotide sequence ID" value="NZ_NTQT01000046.1"/>
</dbReference>
<dbReference type="InterPro" id="IPR001387">
    <property type="entry name" value="Cro/C1-type_HTH"/>
</dbReference>
<organism evidence="1 2">
    <name type="scientific">Bacillus cereus</name>
    <dbReference type="NCBI Taxonomy" id="1396"/>
    <lineage>
        <taxon>Bacteria</taxon>
        <taxon>Bacillati</taxon>
        <taxon>Bacillota</taxon>
        <taxon>Bacilli</taxon>
        <taxon>Bacillales</taxon>
        <taxon>Bacillaceae</taxon>
        <taxon>Bacillus</taxon>
        <taxon>Bacillus cereus group</taxon>
    </lineage>
</organism>
<dbReference type="Gene3D" id="1.10.260.40">
    <property type="entry name" value="lambda repressor-like DNA-binding domains"/>
    <property type="match status" value="1"/>
</dbReference>
<reference evidence="1 2" key="1">
    <citation type="submission" date="2017-09" db="EMBL/GenBank/DDBJ databases">
        <title>Large-scale bioinformatics analysis of Bacillus genomes uncovers conserved roles of natural products in bacterial physiology.</title>
        <authorList>
            <consortium name="Agbiome Team Llc"/>
            <person name="Bleich R.M."/>
            <person name="Grubbs K.J."/>
            <person name="Santa Maria K.C."/>
            <person name="Allen S.E."/>
            <person name="Farag S."/>
            <person name="Shank E.A."/>
            <person name="Bowers A."/>
        </authorList>
    </citation>
    <scope>NUCLEOTIDE SEQUENCE [LARGE SCALE GENOMIC DNA]</scope>
    <source>
        <strain evidence="1 2">AFS025165</strain>
    </source>
</reference>
<name>A0A2B2EFT5_BACCE</name>
<evidence type="ECO:0000313" key="2">
    <source>
        <dbReference type="Proteomes" id="UP000220226"/>
    </source>
</evidence>
<dbReference type="AlphaFoldDB" id="A0A2B2EFT5"/>
<dbReference type="GO" id="GO:0003677">
    <property type="term" value="F:DNA binding"/>
    <property type="evidence" value="ECO:0007669"/>
    <property type="project" value="InterPro"/>
</dbReference>